<name>A0A974CF92_XENLA</name>
<evidence type="ECO:0000256" key="2">
    <source>
        <dbReference type="SAM" id="SignalP"/>
    </source>
</evidence>
<feature type="region of interest" description="Disordered" evidence="1">
    <location>
        <begin position="79"/>
        <end position="102"/>
    </location>
</feature>
<organism evidence="3 4">
    <name type="scientific">Xenopus laevis</name>
    <name type="common">African clawed frog</name>
    <dbReference type="NCBI Taxonomy" id="8355"/>
    <lineage>
        <taxon>Eukaryota</taxon>
        <taxon>Metazoa</taxon>
        <taxon>Chordata</taxon>
        <taxon>Craniata</taxon>
        <taxon>Vertebrata</taxon>
        <taxon>Euteleostomi</taxon>
        <taxon>Amphibia</taxon>
        <taxon>Batrachia</taxon>
        <taxon>Anura</taxon>
        <taxon>Pipoidea</taxon>
        <taxon>Pipidae</taxon>
        <taxon>Xenopodinae</taxon>
        <taxon>Xenopus</taxon>
        <taxon>Xenopus</taxon>
    </lineage>
</organism>
<dbReference type="EMBL" id="CM004478">
    <property type="protein sequence ID" value="OCT72202.1"/>
    <property type="molecule type" value="Genomic_DNA"/>
</dbReference>
<dbReference type="Proteomes" id="UP000694892">
    <property type="component" value="Chromosome 7L"/>
</dbReference>
<accession>A0A974CF92</accession>
<protein>
    <submittedName>
        <fullName evidence="3">Uncharacterized protein</fullName>
    </submittedName>
</protein>
<evidence type="ECO:0000313" key="3">
    <source>
        <dbReference type="EMBL" id="OCT72202.1"/>
    </source>
</evidence>
<gene>
    <name evidence="3" type="ORF">XELAEV_18035173mg</name>
</gene>
<evidence type="ECO:0000313" key="4">
    <source>
        <dbReference type="Proteomes" id="UP000694892"/>
    </source>
</evidence>
<keyword evidence="2" id="KW-0732">Signal</keyword>
<sequence length="102" mass="11290">MNMLILLYFFLLNRSPPSRARSRRKTTRAECASCSDYALPDKRLCVKCLRDASGVDSPQMSDMMDWINKSVSSMMSQVTDNGGQPLLEAGAVQGYPPQQGVV</sequence>
<evidence type="ECO:0000256" key="1">
    <source>
        <dbReference type="SAM" id="MobiDB-lite"/>
    </source>
</evidence>
<feature type="signal peptide" evidence="2">
    <location>
        <begin position="1"/>
        <end position="20"/>
    </location>
</feature>
<dbReference type="AlphaFoldDB" id="A0A974CF92"/>
<proteinExistence type="predicted"/>
<feature type="chain" id="PRO_5037999294" evidence="2">
    <location>
        <begin position="21"/>
        <end position="102"/>
    </location>
</feature>
<reference evidence="4" key="1">
    <citation type="journal article" date="2016" name="Nature">
        <title>Genome evolution in the allotetraploid frog Xenopus laevis.</title>
        <authorList>
            <person name="Session A.M."/>
            <person name="Uno Y."/>
            <person name="Kwon T."/>
            <person name="Chapman J.A."/>
            <person name="Toyoda A."/>
            <person name="Takahashi S."/>
            <person name="Fukui A."/>
            <person name="Hikosaka A."/>
            <person name="Suzuki A."/>
            <person name="Kondo M."/>
            <person name="van Heeringen S.J."/>
            <person name="Quigley I."/>
            <person name="Heinz S."/>
            <person name="Ogino H."/>
            <person name="Ochi H."/>
            <person name="Hellsten U."/>
            <person name="Lyons J.B."/>
            <person name="Simakov O."/>
            <person name="Putnam N."/>
            <person name="Stites J."/>
            <person name="Kuroki Y."/>
            <person name="Tanaka T."/>
            <person name="Michiue T."/>
            <person name="Watanabe M."/>
            <person name="Bogdanovic O."/>
            <person name="Lister R."/>
            <person name="Georgiou G."/>
            <person name="Paranjpe S.S."/>
            <person name="van Kruijsbergen I."/>
            <person name="Shu S."/>
            <person name="Carlson J."/>
            <person name="Kinoshita T."/>
            <person name="Ohta Y."/>
            <person name="Mawaribuchi S."/>
            <person name="Jenkins J."/>
            <person name="Grimwood J."/>
            <person name="Schmutz J."/>
            <person name="Mitros T."/>
            <person name="Mozaffari S.V."/>
            <person name="Suzuki Y."/>
            <person name="Haramoto Y."/>
            <person name="Yamamoto T.S."/>
            <person name="Takagi C."/>
            <person name="Heald R."/>
            <person name="Miller K."/>
            <person name="Haudenschild C."/>
            <person name="Kitzman J."/>
            <person name="Nakayama T."/>
            <person name="Izutsu Y."/>
            <person name="Robert J."/>
            <person name="Fortriede J."/>
            <person name="Burns K."/>
            <person name="Lotay V."/>
            <person name="Karimi K."/>
            <person name="Yasuoka Y."/>
            <person name="Dichmann D.S."/>
            <person name="Flajnik M.F."/>
            <person name="Houston D.W."/>
            <person name="Shendure J."/>
            <person name="DuPasquier L."/>
            <person name="Vize P.D."/>
            <person name="Zorn A.M."/>
            <person name="Ito M."/>
            <person name="Marcotte E.M."/>
            <person name="Wallingford J.B."/>
            <person name="Ito Y."/>
            <person name="Asashima M."/>
            <person name="Ueno N."/>
            <person name="Matsuda Y."/>
            <person name="Veenstra G.J."/>
            <person name="Fujiyama A."/>
            <person name="Harland R.M."/>
            <person name="Taira M."/>
            <person name="Rokhsar D.S."/>
        </authorList>
    </citation>
    <scope>NUCLEOTIDE SEQUENCE [LARGE SCALE GENOMIC DNA]</scope>
    <source>
        <strain evidence="4">J</strain>
    </source>
</reference>